<dbReference type="OrthoDB" id="539634at2759"/>
<evidence type="ECO:0000256" key="2">
    <source>
        <dbReference type="SAM" id="MobiDB-lite"/>
    </source>
</evidence>
<dbReference type="RefSeq" id="XP_022402665.1">
    <property type="nucleotide sequence ID" value="XM_022540361.1"/>
</dbReference>
<sequence length="246" mass="26733">MPPLTTNDSAVLHALFDAESSPSSAIQIDSTLPPFPATLQITPEDHESLSTRETSIIKSIQTDNVSQETMHSAIEALDALIGDHPTYPPAYANRAQALRMLVDKQSSPSEKPDIRDSDAMFTDPANTSTVSRLFADLGQAINLSTPSSPADPVSPVQARILADAHTHRGYLLLKAARARRDSKVQGSGQLWEFGSDQLEEMASRDFFFGGRYGNKIAQQMAVQTNPYAKMCGAIVKEAMRKEAAMN</sequence>
<name>A0A1L9VPZ8_ASPGL</name>
<evidence type="ECO:0000313" key="4">
    <source>
        <dbReference type="Proteomes" id="UP000184300"/>
    </source>
</evidence>
<evidence type="ECO:0008006" key="5">
    <source>
        <dbReference type="Google" id="ProtNLM"/>
    </source>
</evidence>
<dbReference type="EMBL" id="KV878893">
    <property type="protein sequence ID" value="OJJ85971.1"/>
    <property type="molecule type" value="Genomic_DNA"/>
</dbReference>
<dbReference type="STRING" id="1160497.A0A1L9VPZ8"/>
<feature type="region of interest" description="Disordered" evidence="2">
    <location>
        <begin position="103"/>
        <end position="122"/>
    </location>
</feature>
<dbReference type="PANTHER" id="PTHR21405">
    <property type="entry name" value="CDNA SEQUENCE BC021608"/>
    <property type="match status" value="1"/>
</dbReference>
<protein>
    <recommendedName>
        <fullName evidence="5">Tetratricopeptide repeat protein 36</fullName>
    </recommendedName>
</protein>
<dbReference type="GO" id="GO:0006570">
    <property type="term" value="P:tyrosine metabolic process"/>
    <property type="evidence" value="ECO:0007669"/>
    <property type="project" value="TreeGrafter"/>
</dbReference>
<accession>A0A1L9VPZ8</accession>
<dbReference type="InterPro" id="IPR038906">
    <property type="entry name" value="TTC36"/>
</dbReference>
<comment type="similarity">
    <text evidence="1">Belongs to the TTC36 family.</text>
</comment>
<proteinExistence type="inferred from homology"/>
<evidence type="ECO:0000313" key="3">
    <source>
        <dbReference type="EMBL" id="OJJ85971.1"/>
    </source>
</evidence>
<gene>
    <name evidence="3" type="ORF">ASPGLDRAFT_122844</name>
</gene>
<dbReference type="GeneID" id="34456622"/>
<reference evidence="4" key="1">
    <citation type="journal article" date="2017" name="Genome Biol.">
        <title>Comparative genomics reveals high biological diversity and specific adaptations in the industrially and medically important fungal genus Aspergillus.</title>
        <authorList>
            <person name="de Vries R.P."/>
            <person name="Riley R."/>
            <person name="Wiebenga A."/>
            <person name="Aguilar-Osorio G."/>
            <person name="Amillis S."/>
            <person name="Uchima C.A."/>
            <person name="Anderluh G."/>
            <person name="Asadollahi M."/>
            <person name="Askin M."/>
            <person name="Barry K."/>
            <person name="Battaglia E."/>
            <person name="Bayram O."/>
            <person name="Benocci T."/>
            <person name="Braus-Stromeyer S.A."/>
            <person name="Caldana C."/>
            <person name="Canovas D."/>
            <person name="Cerqueira G.C."/>
            <person name="Chen F."/>
            <person name="Chen W."/>
            <person name="Choi C."/>
            <person name="Clum A."/>
            <person name="Dos Santos R.A."/>
            <person name="Damasio A.R."/>
            <person name="Diallinas G."/>
            <person name="Emri T."/>
            <person name="Fekete E."/>
            <person name="Flipphi M."/>
            <person name="Freyberg S."/>
            <person name="Gallo A."/>
            <person name="Gournas C."/>
            <person name="Habgood R."/>
            <person name="Hainaut M."/>
            <person name="Harispe M.L."/>
            <person name="Henrissat B."/>
            <person name="Hilden K.S."/>
            <person name="Hope R."/>
            <person name="Hossain A."/>
            <person name="Karabika E."/>
            <person name="Karaffa L."/>
            <person name="Karanyi Z."/>
            <person name="Krasevec N."/>
            <person name="Kuo A."/>
            <person name="Kusch H."/>
            <person name="LaButti K."/>
            <person name="Lagendijk E.L."/>
            <person name="Lapidus A."/>
            <person name="Levasseur A."/>
            <person name="Lindquist E."/>
            <person name="Lipzen A."/>
            <person name="Logrieco A.F."/>
            <person name="MacCabe A."/>
            <person name="Maekelae M.R."/>
            <person name="Malavazi I."/>
            <person name="Melin P."/>
            <person name="Meyer V."/>
            <person name="Mielnichuk N."/>
            <person name="Miskei M."/>
            <person name="Molnar A.P."/>
            <person name="Mule G."/>
            <person name="Ngan C.Y."/>
            <person name="Orejas M."/>
            <person name="Orosz E."/>
            <person name="Ouedraogo J.P."/>
            <person name="Overkamp K.M."/>
            <person name="Park H.-S."/>
            <person name="Perrone G."/>
            <person name="Piumi F."/>
            <person name="Punt P.J."/>
            <person name="Ram A.F."/>
            <person name="Ramon A."/>
            <person name="Rauscher S."/>
            <person name="Record E."/>
            <person name="Riano-Pachon D.M."/>
            <person name="Robert V."/>
            <person name="Roehrig J."/>
            <person name="Ruller R."/>
            <person name="Salamov A."/>
            <person name="Salih N.S."/>
            <person name="Samson R.A."/>
            <person name="Sandor E."/>
            <person name="Sanguinetti M."/>
            <person name="Schuetze T."/>
            <person name="Sepcic K."/>
            <person name="Shelest E."/>
            <person name="Sherlock G."/>
            <person name="Sophianopoulou V."/>
            <person name="Squina F.M."/>
            <person name="Sun H."/>
            <person name="Susca A."/>
            <person name="Todd R.B."/>
            <person name="Tsang A."/>
            <person name="Unkles S.E."/>
            <person name="van de Wiele N."/>
            <person name="van Rossen-Uffink D."/>
            <person name="Oliveira J.V."/>
            <person name="Vesth T.C."/>
            <person name="Visser J."/>
            <person name="Yu J.-H."/>
            <person name="Zhou M."/>
            <person name="Andersen M.R."/>
            <person name="Archer D.B."/>
            <person name="Baker S.E."/>
            <person name="Benoit I."/>
            <person name="Brakhage A.A."/>
            <person name="Braus G.H."/>
            <person name="Fischer R."/>
            <person name="Frisvad J.C."/>
            <person name="Goldman G.H."/>
            <person name="Houbraken J."/>
            <person name="Oakley B."/>
            <person name="Pocsi I."/>
            <person name="Scazzocchio C."/>
            <person name="Seiboth B."/>
            <person name="vanKuyk P.A."/>
            <person name="Wortman J."/>
            <person name="Dyer P.S."/>
            <person name="Grigoriev I.V."/>
        </authorList>
    </citation>
    <scope>NUCLEOTIDE SEQUENCE [LARGE SCALE GENOMIC DNA]</scope>
    <source>
        <strain evidence="4">CBS 516.65</strain>
    </source>
</reference>
<evidence type="ECO:0000256" key="1">
    <source>
        <dbReference type="ARBA" id="ARBA00006995"/>
    </source>
</evidence>
<dbReference type="AlphaFoldDB" id="A0A1L9VPZ8"/>
<dbReference type="PANTHER" id="PTHR21405:SF0">
    <property type="entry name" value="TETRATRICOPEPTIDE REPEAT PROTEIN 36"/>
    <property type="match status" value="1"/>
</dbReference>
<dbReference type="Proteomes" id="UP000184300">
    <property type="component" value="Unassembled WGS sequence"/>
</dbReference>
<keyword evidence="4" id="KW-1185">Reference proteome</keyword>
<organism evidence="3 4">
    <name type="scientific">Aspergillus glaucus CBS 516.65</name>
    <dbReference type="NCBI Taxonomy" id="1160497"/>
    <lineage>
        <taxon>Eukaryota</taxon>
        <taxon>Fungi</taxon>
        <taxon>Dikarya</taxon>
        <taxon>Ascomycota</taxon>
        <taxon>Pezizomycotina</taxon>
        <taxon>Eurotiomycetes</taxon>
        <taxon>Eurotiomycetidae</taxon>
        <taxon>Eurotiales</taxon>
        <taxon>Aspergillaceae</taxon>
        <taxon>Aspergillus</taxon>
        <taxon>Aspergillus subgen. Aspergillus</taxon>
    </lineage>
</organism>
<dbReference type="VEuPathDB" id="FungiDB:ASPGLDRAFT_122844"/>